<dbReference type="Pfam" id="PF01476">
    <property type="entry name" value="LysM"/>
    <property type="match status" value="1"/>
</dbReference>
<comment type="caution">
    <text evidence="6">The sequence shown here is derived from an EMBL/GenBank/DDBJ whole genome shotgun (WGS) entry which is preliminary data.</text>
</comment>
<dbReference type="PANTHER" id="PTHR33928:SF2">
    <property type="entry name" value="PECTATE LYASE SUPERFAMILY PROTEIN DOMAIN-CONTAINING PROTEIN-RELATED"/>
    <property type="match status" value="1"/>
</dbReference>
<dbReference type="CDD" id="cd23668">
    <property type="entry name" value="GH55_beta13glucanase-like"/>
    <property type="match status" value="1"/>
</dbReference>
<reference evidence="6 7" key="1">
    <citation type="submission" date="2024-07" db="EMBL/GenBank/DDBJ databases">
        <title>Section-level genome sequencing and comparative genomics of Aspergillus sections Usti and Cavernicolus.</title>
        <authorList>
            <consortium name="Lawrence Berkeley National Laboratory"/>
            <person name="Nybo J.L."/>
            <person name="Vesth T.C."/>
            <person name="Theobald S."/>
            <person name="Frisvad J.C."/>
            <person name="Larsen T.O."/>
            <person name="Kjaerboelling I."/>
            <person name="Rothschild-Mancinelli K."/>
            <person name="Lyhne E.K."/>
            <person name="Kogle M.E."/>
            <person name="Barry K."/>
            <person name="Clum A."/>
            <person name="Na H."/>
            <person name="Ledsgaard L."/>
            <person name="Lin J."/>
            <person name="Lipzen A."/>
            <person name="Kuo A."/>
            <person name="Riley R."/>
            <person name="Mondo S."/>
            <person name="LaButti K."/>
            <person name="Haridas S."/>
            <person name="Pangalinan J."/>
            <person name="Salamov A.A."/>
            <person name="Simmons B.A."/>
            <person name="Magnuson J.K."/>
            <person name="Chen J."/>
            <person name="Drula E."/>
            <person name="Henrissat B."/>
            <person name="Wiebenga A."/>
            <person name="Lubbers R.J."/>
            <person name="Gomes A.C."/>
            <person name="Macurrencykelacurrency M.R."/>
            <person name="Stajich J."/>
            <person name="Grigoriev I.V."/>
            <person name="Mortensen U.H."/>
            <person name="De vries R.P."/>
            <person name="Baker S.E."/>
            <person name="Andersen M.R."/>
        </authorList>
    </citation>
    <scope>NUCLEOTIDE SEQUENCE [LARGE SCALE GENOMIC DNA]</scope>
    <source>
        <strain evidence="6 7">CBS 756.74</strain>
    </source>
</reference>
<evidence type="ECO:0000313" key="6">
    <source>
        <dbReference type="EMBL" id="KAL2851445.1"/>
    </source>
</evidence>
<evidence type="ECO:0000313" key="7">
    <source>
        <dbReference type="Proteomes" id="UP001610444"/>
    </source>
</evidence>
<name>A0ABR4KGN9_9EURO</name>
<dbReference type="Gene3D" id="2.160.20.10">
    <property type="entry name" value="Single-stranded right-handed beta-helix, Pectin lyase-like"/>
    <property type="match status" value="2"/>
</dbReference>
<feature type="domain" description="LysM" evidence="5">
    <location>
        <begin position="987"/>
        <end position="1033"/>
    </location>
</feature>
<dbReference type="PROSITE" id="PS51782">
    <property type="entry name" value="LYSM"/>
    <property type="match status" value="1"/>
</dbReference>
<sequence>MDFFPEQEGRFTVLSPQNSSVVPQNPYGLQQTFRGQVARFASPVPQPPGSQSVLITLQVWRNVKDYGAKGDGVTDDTRAINLAISDGGRCGANCGSSTIRPAFVYFPPGTYLVSSSIIQYYNTEFYGNPFEWPTILAASSFVGLGVITSDVYINDDTQWYLNTNNFLRSIRNFKMDVTRTDRYAYVCGIHWQVAQGTSLENIEFYMEEHPETTQQGIYMENGSGGFLTNLTFVGGNFGAYFGNQQFTTTALSFVRCKTALQIHWDWAWTMQDVVITSCTNGIVIVGGAGGPGSTGQSVGSLMVIDAIFAFTGTGIVTSLYAENSTSFLLQNAVFLYVDTAVLDNTQGRTLLAGGTQVSVESWGFGSVAATSTESVFYNGEQIPSMNRTGPVFATDGFYQNNVFQRRRPAYTDIGMSQIIDVKEWGAVGDGVTDDGPVLNSILDRAANMSAIVYFPFGVYIIRDTLHVPVGSRIIGQAWSQLMAKGPKFQNELQPRVAVRVGRPGDVGIIEIQSMMFTVSGPTAGAILVEWNVRESTKGSAAMWDTHFRVGGATGSLLRSIQCPKESGTVKNQCKGASLLLHLTPQSSAYLENIWAWTADHDLDIRSQDQIDVYAARGILIESQGPTWLYGTSSEHNILYQYQVSGAKDLYMGMIQAESPYFQPVPRAPRPYTTGLFPNDPTFSECDADSSDLTCPVSWALRILDSESVYVMGAGIYSWFSDYTQECVDTNDCQRSTVYIADATDTWLHNLVTKGVIEMVTPKGEEPTLAANNVNGFMSSILAWIREGTIGSSKFPGFLLHYPEELANLDLTPTCKTALSQRILCTNDLIEFQTPMVGKKYDVVTLYELACDEECGESLRRWYEDVSANCGDQRIGRAVPTLWGGYIWAGYNLTCLIDPETEAHCPSLMATFETVPNAQSMPTEELCSYCFTNSLQMRQASPYGLYTEQDQRDLQLVHETCGLTGPTDLHPPLFLDPPASPAICSSGITHTIASGETCDSIALQYGVASATIHSTNADLIYSCAELIEDREICIPLGCDRTYVIQDGDSCYSIDVDQQVTVGTVQEYNLWIDTYCMNLHHVREVLGSVICLTPQGGTHNSTSDETSSGSSGSGAGNKQGGGYGTHVVWPPEGTILAEGTTKWCMRFHTAAEGDRCSVIMIQNAIPASLLLEVNPSLSRTDCDASLVEGLTYCVAPHIHWDDPDLERDVSQSSIGPEYEWYDPLGFDVAERESENGGDE</sequence>
<dbReference type="Gene3D" id="3.10.350.10">
    <property type="entry name" value="LysM domain"/>
    <property type="match status" value="3"/>
</dbReference>
<dbReference type="SUPFAM" id="SSF54106">
    <property type="entry name" value="LysM domain"/>
    <property type="match status" value="1"/>
</dbReference>
<evidence type="ECO:0000256" key="2">
    <source>
        <dbReference type="ARBA" id="ARBA00022525"/>
    </source>
</evidence>
<dbReference type="Proteomes" id="UP001610444">
    <property type="component" value="Unassembled WGS sequence"/>
</dbReference>
<dbReference type="EMBL" id="JBFXLR010000018">
    <property type="protein sequence ID" value="KAL2851445.1"/>
    <property type="molecule type" value="Genomic_DNA"/>
</dbReference>
<evidence type="ECO:0000256" key="1">
    <source>
        <dbReference type="ARBA" id="ARBA00004613"/>
    </source>
</evidence>
<dbReference type="Pfam" id="PF12708">
    <property type="entry name" value="Pect-lyase_RHGA_epim"/>
    <property type="match status" value="2"/>
</dbReference>
<dbReference type="InterPro" id="IPR039279">
    <property type="entry name" value="QRT3-like"/>
</dbReference>
<protein>
    <submittedName>
        <fullName evidence="6">Pectin lyase-like protein</fullName>
    </submittedName>
</protein>
<feature type="compositionally biased region" description="Low complexity" evidence="4">
    <location>
        <begin position="1099"/>
        <end position="1108"/>
    </location>
</feature>
<comment type="subcellular location">
    <subcellularLocation>
        <location evidence="1">Secreted</location>
    </subcellularLocation>
</comment>
<gene>
    <name evidence="6" type="ORF">BJX68DRAFT_266352</name>
</gene>
<dbReference type="InterPro" id="IPR012334">
    <property type="entry name" value="Pectin_lyas_fold"/>
</dbReference>
<organism evidence="6 7">
    <name type="scientific">Aspergillus pseudodeflectus</name>
    <dbReference type="NCBI Taxonomy" id="176178"/>
    <lineage>
        <taxon>Eukaryota</taxon>
        <taxon>Fungi</taxon>
        <taxon>Dikarya</taxon>
        <taxon>Ascomycota</taxon>
        <taxon>Pezizomycotina</taxon>
        <taxon>Eurotiomycetes</taxon>
        <taxon>Eurotiomycetidae</taxon>
        <taxon>Eurotiales</taxon>
        <taxon>Aspergillaceae</taxon>
        <taxon>Aspergillus</taxon>
        <taxon>Aspergillus subgen. Nidulantes</taxon>
    </lineage>
</organism>
<dbReference type="InterPro" id="IPR024535">
    <property type="entry name" value="RHGA/B-epi-like_pectate_lyase"/>
</dbReference>
<proteinExistence type="predicted"/>
<keyword evidence="7" id="KW-1185">Reference proteome</keyword>
<dbReference type="InterPro" id="IPR036779">
    <property type="entry name" value="LysM_dom_sf"/>
</dbReference>
<dbReference type="RefSeq" id="XP_070899886.1">
    <property type="nucleotide sequence ID" value="XM_071045486.1"/>
</dbReference>
<accession>A0ABR4KGN9</accession>
<dbReference type="SUPFAM" id="SSF51126">
    <property type="entry name" value="Pectin lyase-like"/>
    <property type="match status" value="2"/>
</dbReference>
<dbReference type="InterPro" id="IPR018392">
    <property type="entry name" value="LysM"/>
</dbReference>
<dbReference type="PANTHER" id="PTHR33928">
    <property type="entry name" value="POLYGALACTURONASE QRT3"/>
    <property type="match status" value="1"/>
</dbReference>
<evidence type="ECO:0000259" key="5">
    <source>
        <dbReference type="PROSITE" id="PS51782"/>
    </source>
</evidence>
<evidence type="ECO:0000256" key="3">
    <source>
        <dbReference type="ARBA" id="ARBA00022729"/>
    </source>
</evidence>
<feature type="compositionally biased region" description="Gly residues" evidence="4">
    <location>
        <begin position="1109"/>
        <end position="1121"/>
    </location>
</feature>
<dbReference type="InterPro" id="IPR011050">
    <property type="entry name" value="Pectin_lyase_fold/virulence"/>
</dbReference>
<feature type="region of interest" description="Disordered" evidence="4">
    <location>
        <begin position="1098"/>
        <end position="1121"/>
    </location>
</feature>
<evidence type="ECO:0000256" key="4">
    <source>
        <dbReference type="SAM" id="MobiDB-lite"/>
    </source>
</evidence>
<keyword evidence="2" id="KW-0964">Secreted</keyword>
<dbReference type="SMART" id="SM00257">
    <property type="entry name" value="LysM"/>
    <property type="match status" value="2"/>
</dbReference>
<dbReference type="GeneID" id="98160650"/>
<dbReference type="CDD" id="cd00118">
    <property type="entry name" value="LysM"/>
    <property type="match status" value="1"/>
</dbReference>
<keyword evidence="3" id="KW-0732">Signal</keyword>